<evidence type="ECO:0000313" key="3">
    <source>
        <dbReference type="Proteomes" id="UP000250222"/>
    </source>
</evidence>
<dbReference type="Gene3D" id="3.40.30.10">
    <property type="entry name" value="Glutaredoxin"/>
    <property type="match status" value="1"/>
</dbReference>
<proteinExistence type="predicted"/>
<evidence type="ECO:0000259" key="1">
    <source>
        <dbReference type="Pfam" id="PF00462"/>
    </source>
</evidence>
<gene>
    <name evidence="2" type="ORF">SAMN05216184_11944</name>
</gene>
<sequence length="80" mass="8669">MTCRQLDKAGLTYRVVDVASDPTARSYVTEELGYTEAPVVIVDQDEAHHWSGFRPDRIKAVAARATTNTTIASNGGATDE</sequence>
<evidence type="ECO:0000313" key="2">
    <source>
        <dbReference type="EMBL" id="SSA46936.1"/>
    </source>
</evidence>
<dbReference type="Pfam" id="PF00462">
    <property type="entry name" value="Glutaredoxin"/>
    <property type="match status" value="1"/>
</dbReference>
<dbReference type="AlphaFoldDB" id="A0A2Y9AS77"/>
<accession>A0A2Y9AS77</accession>
<dbReference type="CDD" id="cd02976">
    <property type="entry name" value="NrdH"/>
    <property type="match status" value="1"/>
</dbReference>
<keyword evidence="3" id="KW-1185">Reference proteome</keyword>
<dbReference type="Proteomes" id="UP000250222">
    <property type="component" value="Unassembled WGS sequence"/>
</dbReference>
<dbReference type="InterPro" id="IPR002109">
    <property type="entry name" value="Glutaredoxin"/>
</dbReference>
<name>A0A2Y9AS77_9MICO</name>
<feature type="domain" description="Glutaredoxin" evidence="1">
    <location>
        <begin position="2"/>
        <end position="45"/>
    </location>
</feature>
<protein>
    <submittedName>
        <fullName evidence="2">Glutaredoxin-like protein NrdH</fullName>
    </submittedName>
</protein>
<dbReference type="EMBL" id="UETB01000019">
    <property type="protein sequence ID" value="SSA46936.1"/>
    <property type="molecule type" value="Genomic_DNA"/>
</dbReference>
<organism evidence="2 3">
    <name type="scientific">Georgenia satyanarayanai</name>
    <dbReference type="NCBI Taxonomy" id="860221"/>
    <lineage>
        <taxon>Bacteria</taxon>
        <taxon>Bacillati</taxon>
        <taxon>Actinomycetota</taxon>
        <taxon>Actinomycetes</taxon>
        <taxon>Micrococcales</taxon>
        <taxon>Bogoriellaceae</taxon>
        <taxon>Georgenia</taxon>
    </lineage>
</organism>
<dbReference type="SUPFAM" id="SSF52833">
    <property type="entry name" value="Thioredoxin-like"/>
    <property type="match status" value="1"/>
</dbReference>
<dbReference type="OrthoDB" id="8545217at2"/>
<reference evidence="2 3" key="1">
    <citation type="submission" date="2016-10" db="EMBL/GenBank/DDBJ databases">
        <authorList>
            <person name="Cai Z."/>
        </authorList>
    </citation>
    <scope>NUCLEOTIDE SEQUENCE [LARGE SCALE GENOMIC DNA]</scope>
    <source>
        <strain evidence="2 3">CGMCC 1.10826</strain>
    </source>
</reference>
<dbReference type="InterPro" id="IPR036249">
    <property type="entry name" value="Thioredoxin-like_sf"/>
</dbReference>